<dbReference type="NCBIfam" id="NF033546">
    <property type="entry name" value="transpos_IS21"/>
    <property type="match status" value="1"/>
</dbReference>
<dbReference type="RefSeq" id="WP_089609221.1">
    <property type="nucleotide sequence ID" value="NZ_CP022121.1"/>
</dbReference>
<sequence length="402" mass="47091">MIKLKTKQEIILMHIRDGISQREISRITGSDRKTIRKYLREYEEKRRELIENEGMDTEEIISTIVEKPKYDTSNRQKKKLTDKIIERIKFYLDENEKRKAMGLHKQIRKKNHIHEDLKKEGMDIGYTTVCLAISRILNESKEAFIRGVYEPGDICEFDWGEVKLWIGGVLMTLHMAAFCTARGNYRFGRLYTNEKTESFLESHAEFFSHIQGNHKTVVYDNMRTAVKKFVGRYEKEPTEALLKLSTYYCYRYRFCNAYSGNEKGHVEKTVDYLRGKAFTGRLEFDSIEEANEYLLQVCNEVNKEKKAAMDGKTAAQMLEEERDYLMPPLPPFDCAVVKNYRVNKYSTINVDGCFYSVPDNYVDKLVLAKVYKGKIVIFYEGEKLAEHTKLLGFGKWSLDINQ</sequence>
<accession>A0ABT1Y3Q7</accession>
<proteinExistence type="predicted"/>
<gene>
    <name evidence="2" type="primary">istA</name>
    <name evidence="2" type="ORF">NVS47_08265</name>
</gene>
<evidence type="ECO:0000259" key="1">
    <source>
        <dbReference type="PROSITE" id="PS50994"/>
    </source>
</evidence>
<dbReference type="PANTHER" id="PTHR35004:SF7">
    <property type="entry name" value="INTEGRASE PROTEIN"/>
    <property type="match status" value="1"/>
</dbReference>
<dbReference type="InterPro" id="IPR001584">
    <property type="entry name" value="Integrase_cat-core"/>
</dbReference>
<dbReference type="Proteomes" id="UP001524944">
    <property type="component" value="Unassembled WGS sequence"/>
</dbReference>
<reference evidence="2 3" key="1">
    <citation type="submission" date="2022-08" db="EMBL/GenBank/DDBJ databases">
        <title>Proteogenomics of the novel Dehalobacterium formicoaceticum strain EZ94 highlights a key role of methyltransferases during anaerobic dichloromethane degradation.</title>
        <authorList>
            <person name="Wasmund K."/>
        </authorList>
    </citation>
    <scope>NUCLEOTIDE SEQUENCE [LARGE SCALE GENOMIC DNA]</scope>
    <source>
        <strain evidence="2 3">EZ94</strain>
    </source>
</reference>
<keyword evidence="3" id="KW-1185">Reference proteome</keyword>
<dbReference type="Pfam" id="PF22483">
    <property type="entry name" value="Mu-transpos_C_2"/>
    <property type="match status" value="1"/>
</dbReference>
<dbReference type="PANTHER" id="PTHR35004">
    <property type="entry name" value="TRANSPOSASE RV3428C-RELATED"/>
    <property type="match status" value="1"/>
</dbReference>
<evidence type="ECO:0000313" key="2">
    <source>
        <dbReference type="EMBL" id="MCR6545508.1"/>
    </source>
</evidence>
<dbReference type="PROSITE" id="PS50994">
    <property type="entry name" value="INTEGRASE"/>
    <property type="match status" value="1"/>
</dbReference>
<organism evidence="2 3">
    <name type="scientific">Dehalobacterium formicoaceticum</name>
    <dbReference type="NCBI Taxonomy" id="51515"/>
    <lineage>
        <taxon>Bacteria</taxon>
        <taxon>Bacillati</taxon>
        <taxon>Bacillota</taxon>
        <taxon>Clostridia</taxon>
        <taxon>Eubacteriales</taxon>
        <taxon>Peptococcaceae</taxon>
        <taxon>Dehalobacterium</taxon>
    </lineage>
</organism>
<name>A0ABT1Y3Q7_9FIRM</name>
<protein>
    <submittedName>
        <fullName evidence="2">IS21 family transposase</fullName>
    </submittedName>
</protein>
<dbReference type="InterPro" id="IPR054353">
    <property type="entry name" value="IstA-like_C"/>
</dbReference>
<feature type="domain" description="Integrase catalytic" evidence="1">
    <location>
        <begin position="147"/>
        <end position="322"/>
    </location>
</feature>
<comment type="caution">
    <text evidence="2">The sequence shown here is derived from an EMBL/GenBank/DDBJ whole genome shotgun (WGS) entry which is preliminary data.</text>
</comment>
<evidence type="ECO:0000313" key="3">
    <source>
        <dbReference type="Proteomes" id="UP001524944"/>
    </source>
</evidence>
<dbReference type="EMBL" id="JANPWE010000003">
    <property type="protein sequence ID" value="MCR6545508.1"/>
    <property type="molecule type" value="Genomic_DNA"/>
</dbReference>